<dbReference type="RefSeq" id="WP_242947583.1">
    <property type="nucleotide sequence ID" value="NZ_FQXJ01000013.1"/>
</dbReference>
<proteinExistence type="predicted"/>
<dbReference type="AlphaFoldDB" id="A0A1M5ZMX9"/>
<gene>
    <name evidence="1" type="ORF">SAMN02746098_03437</name>
</gene>
<name>A0A1M5ZMX9_9FIRM</name>
<organism evidence="1 2">
    <name type="scientific">Desulfosporosinus lacus DSM 15449</name>
    <dbReference type="NCBI Taxonomy" id="1121420"/>
    <lineage>
        <taxon>Bacteria</taxon>
        <taxon>Bacillati</taxon>
        <taxon>Bacillota</taxon>
        <taxon>Clostridia</taxon>
        <taxon>Eubacteriales</taxon>
        <taxon>Desulfitobacteriaceae</taxon>
        <taxon>Desulfosporosinus</taxon>
    </lineage>
</organism>
<keyword evidence="2" id="KW-1185">Reference proteome</keyword>
<sequence>MTHSLHRIGSEETFQDDYVLISRPAMGINHVGCSPKIRRTLEMIFEEGPTNLGSLTTQENMTMGLDPQKMIAKTEDNSPVMCCFHEREKVVNVLTRLKEEEVGLSVVVTGLIDNVLGICQEVGLKPHSVNISLGIHGKG</sequence>
<protein>
    <submittedName>
        <fullName evidence="1">Uncharacterized protein</fullName>
    </submittedName>
</protein>
<dbReference type="EMBL" id="FQXJ01000013">
    <property type="protein sequence ID" value="SHI25541.1"/>
    <property type="molecule type" value="Genomic_DNA"/>
</dbReference>
<reference evidence="2" key="1">
    <citation type="submission" date="2016-11" db="EMBL/GenBank/DDBJ databases">
        <authorList>
            <person name="Varghese N."/>
            <person name="Submissions S."/>
        </authorList>
    </citation>
    <scope>NUCLEOTIDE SEQUENCE [LARGE SCALE GENOMIC DNA]</scope>
    <source>
        <strain evidence="2">DSM 15449</strain>
    </source>
</reference>
<evidence type="ECO:0000313" key="1">
    <source>
        <dbReference type="EMBL" id="SHI25541.1"/>
    </source>
</evidence>
<accession>A0A1M5ZMX9</accession>
<dbReference type="STRING" id="1121420.SAMN02746098_03437"/>
<dbReference type="Proteomes" id="UP000183954">
    <property type="component" value="Unassembled WGS sequence"/>
</dbReference>
<evidence type="ECO:0000313" key="2">
    <source>
        <dbReference type="Proteomes" id="UP000183954"/>
    </source>
</evidence>